<dbReference type="SUPFAM" id="SSF54690">
    <property type="entry name" value="Molybdopterin synthase subunit MoaE"/>
    <property type="match status" value="1"/>
</dbReference>
<dbReference type="PANTHER" id="PTHR23404">
    <property type="entry name" value="MOLYBDOPTERIN SYNTHASE RELATED"/>
    <property type="match status" value="1"/>
</dbReference>
<proteinExistence type="predicted"/>
<name>A0A3B0W7X7_9ZZZZ</name>
<dbReference type="AlphaFoldDB" id="A0A3B0W7X7"/>
<dbReference type="EMBL" id="UOFC01000212">
    <property type="protein sequence ID" value="VAW48530.1"/>
    <property type="molecule type" value="Genomic_DNA"/>
</dbReference>
<reference evidence="1" key="1">
    <citation type="submission" date="2018-06" db="EMBL/GenBank/DDBJ databases">
        <authorList>
            <person name="Zhirakovskaya E."/>
        </authorList>
    </citation>
    <scope>NUCLEOTIDE SEQUENCE</scope>
</reference>
<gene>
    <name evidence="1" type="ORF">MNBD_GAMMA03-104</name>
</gene>
<dbReference type="EC" id="2.8.1.12" evidence="1"/>
<dbReference type="InterPro" id="IPR036563">
    <property type="entry name" value="MoaE_sf"/>
</dbReference>
<protein>
    <submittedName>
        <fullName evidence="1">Molybdopterin synthase catalytic subunit MoaE</fullName>
        <ecNumber evidence="1">2.8.1.12</ecNumber>
    </submittedName>
</protein>
<dbReference type="GO" id="GO:0006777">
    <property type="term" value="P:Mo-molybdopterin cofactor biosynthetic process"/>
    <property type="evidence" value="ECO:0007669"/>
    <property type="project" value="InterPro"/>
</dbReference>
<dbReference type="GO" id="GO:0030366">
    <property type="term" value="F:molybdopterin synthase activity"/>
    <property type="evidence" value="ECO:0007669"/>
    <property type="project" value="UniProtKB-EC"/>
</dbReference>
<dbReference type="InterPro" id="IPR003448">
    <property type="entry name" value="Mopterin_biosynth_MoaE"/>
</dbReference>
<dbReference type="Gene3D" id="3.90.1170.40">
    <property type="entry name" value="Molybdopterin biosynthesis MoaE subunit"/>
    <property type="match status" value="1"/>
</dbReference>
<dbReference type="Pfam" id="PF02391">
    <property type="entry name" value="MoaE"/>
    <property type="match status" value="1"/>
</dbReference>
<dbReference type="CDD" id="cd00756">
    <property type="entry name" value="MoaE"/>
    <property type="match status" value="1"/>
</dbReference>
<sequence length="138" mass="15283">MNSVLVTDQLLDTQAIIKLVEAEEGGALNVFIGTVRNATKGKKVLKLGFEAYEPMATKELEKIIESANSKWPILKVAVHHRTGVMQIGEVPVVIAVSTAHRRAGFEACQFIIDTLKETVPIWKKEFFEDGEVWVAAHP</sequence>
<organism evidence="1">
    <name type="scientific">hydrothermal vent metagenome</name>
    <dbReference type="NCBI Taxonomy" id="652676"/>
    <lineage>
        <taxon>unclassified sequences</taxon>
        <taxon>metagenomes</taxon>
        <taxon>ecological metagenomes</taxon>
    </lineage>
</organism>
<keyword evidence="1" id="KW-0808">Transferase</keyword>
<evidence type="ECO:0000313" key="1">
    <source>
        <dbReference type="EMBL" id="VAW48530.1"/>
    </source>
</evidence>
<accession>A0A3B0W7X7</accession>